<dbReference type="InterPro" id="IPR038770">
    <property type="entry name" value="Na+/solute_symporter_sf"/>
</dbReference>
<keyword evidence="4 8" id="KW-1003">Cell membrane</keyword>
<dbReference type="Gene3D" id="1.20.1530.20">
    <property type="match status" value="2"/>
</dbReference>
<dbReference type="Proteomes" id="UP000310689">
    <property type="component" value="Unassembled WGS sequence"/>
</dbReference>
<evidence type="ECO:0000256" key="4">
    <source>
        <dbReference type="ARBA" id="ARBA00022475"/>
    </source>
</evidence>
<proteinExistence type="inferred from homology"/>
<feature type="transmembrane region" description="Helical" evidence="9">
    <location>
        <begin position="77"/>
        <end position="96"/>
    </location>
</feature>
<dbReference type="InterPro" id="IPR004706">
    <property type="entry name" value="Arsenical-R_Acr3"/>
</dbReference>
<comment type="similarity">
    <text evidence="2 8">Belongs to the arsenical resistance-3 (ACR3) (TC 2.A.59) family.</text>
</comment>
<dbReference type="PANTHER" id="PTHR43057:SF1">
    <property type="entry name" value="ARSENICAL-RESISTANCE PROTEIN 3"/>
    <property type="match status" value="1"/>
</dbReference>
<feature type="transmembrane region" description="Helical" evidence="9">
    <location>
        <begin position="185"/>
        <end position="204"/>
    </location>
</feature>
<feature type="transmembrane region" description="Helical" evidence="9">
    <location>
        <begin position="295"/>
        <end position="313"/>
    </location>
</feature>
<evidence type="ECO:0000256" key="6">
    <source>
        <dbReference type="ARBA" id="ARBA00022989"/>
    </source>
</evidence>
<feature type="transmembrane region" description="Helical" evidence="9">
    <location>
        <begin position="117"/>
        <end position="134"/>
    </location>
</feature>
<evidence type="ECO:0000256" key="7">
    <source>
        <dbReference type="ARBA" id="ARBA00023136"/>
    </source>
</evidence>
<reference evidence="10 11" key="1">
    <citation type="submission" date="2019-03" db="EMBL/GenBank/DDBJ databases">
        <title>Sequencing 23 genomes of Wallemia ichthyophaga.</title>
        <authorList>
            <person name="Gostincar C."/>
        </authorList>
    </citation>
    <scope>NUCLEOTIDE SEQUENCE [LARGE SCALE GENOMIC DNA]</scope>
    <source>
        <strain evidence="10 11">EXF-6200</strain>
    </source>
</reference>
<evidence type="ECO:0000256" key="2">
    <source>
        <dbReference type="ARBA" id="ARBA00010110"/>
    </source>
</evidence>
<dbReference type="PANTHER" id="PTHR43057">
    <property type="entry name" value="ARSENITE EFFLUX TRANSPORTER"/>
    <property type="match status" value="1"/>
</dbReference>
<comment type="subcellular location">
    <subcellularLocation>
        <location evidence="1 8">Cell membrane</location>
        <topology evidence="1 8">Multi-pass membrane protein</topology>
    </subcellularLocation>
</comment>
<organism evidence="10 11">
    <name type="scientific">Wallemia ichthyophaga</name>
    <dbReference type="NCBI Taxonomy" id="245174"/>
    <lineage>
        <taxon>Eukaryota</taxon>
        <taxon>Fungi</taxon>
        <taxon>Dikarya</taxon>
        <taxon>Basidiomycota</taxon>
        <taxon>Wallemiomycotina</taxon>
        <taxon>Wallemiomycetes</taxon>
        <taxon>Wallemiales</taxon>
        <taxon>Wallemiaceae</taxon>
        <taxon>Wallemia</taxon>
    </lineage>
</organism>
<evidence type="ECO:0000256" key="9">
    <source>
        <dbReference type="SAM" id="Phobius"/>
    </source>
</evidence>
<dbReference type="AlphaFoldDB" id="A0A4T0IR53"/>
<feature type="transmembrane region" description="Helical" evidence="9">
    <location>
        <begin position="224"/>
        <end position="242"/>
    </location>
</feature>
<dbReference type="GO" id="GO:0015104">
    <property type="term" value="F:antimonite transmembrane transporter activity"/>
    <property type="evidence" value="ECO:0007669"/>
    <property type="project" value="TreeGrafter"/>
</dbReference>
<evidence type="ECO:0000256" key="5">
    <source>
        <dbReference type="ARBA" id="ARBA00022692"/>
    </source>
</evidence>
<evidence type="ECO:0000256" key="1">
    <source>
        <dbReference type="ARBA" id="ARBA00004651"/>
    </source>
</evidence>
<feature type="transmembrane region" description="Helical" evidence="9">
    <location>
        <begin position="254"/>
        <end position="275"/>
    </location>
</feature>
<dbReference type="GO" id="GO:0015297">
    <property type="term" value="F:antiporter activity"/>
    <property type="evidence" value="ECO:0007669"/>
    <property type="project" value="UniProtKB-UniRule"/>
</dbReference>
<evidence type="ECO:0000313" key="11">
    <source>
        <dbReference type="Proteomes" id="UP000310689"/>
    </source>
</evidence>
<evidence type="ECO:0008006" key="12">
    <source>
        <dbReference type="Google" id="ProtNLM"/>
    </source>
</evidence>
<dbReference type="InterPro" id="IPR002657">
    <property type="entry name" value="BilAc:Na_symport/Acr3"/>
</dbReference>
<keyword evidence="6 8" id="KW-1133">Transmembrane helix</keyword>
<keyword evidence="3 8" id="KW-0813">Transport</keyword>
<sequence>MAEKVESTPCCPNSDTKCDQEAEKSALSQCPLFDSDCQDCDFCAGLNSFSVSDGGNEIQPKNPSSSPFKSLSILDKLLGLFVLIAMILGVIIGVYAEDGVREHLVESAQWKRVSVPILVGLLFMIWPALAKVQWEKLADFYKDLKLWIHVAMSIFINWVISPLLMLALAWATLPDETMERYRRGVLLVGIVLFSPYSLLFVNILGGNSSGPDIEIDYEETATSVAIYLGIPLAAGLLTRFALLKFASPKFRGWFYDVASKIGLIGLLYTIIVLFAAQGTNITQNIGKVFRTVVPLILYFVLVWTLTFAGFWRLNYSRRFSSFAGGYERAVTQAFTAGSNNFELAIAVATASFGPDSPETVAATLGPLIEVPVLLLLSYVALYLRPKLFKEEESKVRLEQA</sequence>
<dbReference type="Pfam" id="PF01758">
    <property type="entry name" value="SBF"/>
    <property type="match status" value="1"/>
</dbReference>
<dbReference type="PIRSF" id="PIRSF005508">
    <property type="entry name" value="Acr3"/>
    <property type="match status" value="1"/>
</dbReference>
<name>A0A4T0IR53_WALIC</name>
<dbReference type="EMBL" id="SPOI01000215">
    <property type="protein sequence ID" value="TIB32033.1"/>
    <property type="molecule type" value="Genomic_DNA"/>
</dbReference>
<keyword evidence="7 8" id="KW-0472">Membrane</keyword>
<dbReference type="GO" id="GO:0005886">
    <property type="term" value="C:plasma membrane"/>
    <property type="evidence" value="ECO:0007669"/>
    <property type="project" value="UniProtKB-SubCell"/>
</dbReference>
<evidence type="ECO:0000256" key="8">
    <source>
        <dbReference type="PIRNR" id="PIRNR005508"/>
    </source>
</evidence>
<feature type="transmembrane region" description="Helical" evidence="9">
    <location>
        <begin position="146"/>
        <end position="173"/>
    </location>
</feature>
<dbReference type="GO" id="GO:0015105">
    <property type="term" value="F:arsenite transmembrane transporter activity"/>
    <property type="evidence" value="ECO:0007669"/>
    <property type="project" value="TreeGrafter"/>
</dbReference>
<evidence type="ECO:0000313" key="10">
    <source>
        <dbReference type="EMBL" id="TIB32033.1"/>
    </source>
</evidence>
<keyword evidence="5 8" id="KW-0812">Transmembrane</keyword>
<accession>A0A4T0IR53</accession>
<comment type="caution">
    <text evidence="10">The sequence shown here is derived from an EMBL/GenBank/DDBJ whole genome shotgun (WGS) entry which is preliminary data.</text>
</comment>
<gene>
    <name evidence="10" type="ORF">E3P86_03225</name>
</gene>
<evidence type="ECO:0000256" key="3">
    <source>
        <dbReference type="ARBA" id="ARBA00022448"/>
    </source>
</evidence>
<protein>
    <recommendedName>
        <fullName evidence="12">Arsenite resistance protein ArsB</fullName>
    </recommendedName>
</protein>